<dbReference type="Pfam" id="PF21747">
    <property type="entry name" value="YpoC"/>
    <property type="match status" value="1"/>
</dbReference>
<dbReference type="EMBL" id="JACHGZ010000001">
    <property type="protein sequence ID" value="MBB5147649.1"/>
    <property type="molecule type" value="Genomic_DNA"/>
</dbReference>
<comment type="caution">
    <text evidence="2">The sequence shown here is derived from an EMBL/GenBank/DDBJ whole genome shotgun (WGS) entry which is preliminary data.</text>
</comment>
<dbReference type="AlphaFoldDB" id="A0A840PMD3"/>
<proteinExistence type="predicted"/>
<gene>
    <name evidence="2" type="ORF">HNR36_000030</name>
</gene>
<protein>
    <recommendedName>
        <fullName evidence="1">YpoC-like domain-containing protein</fullName>
    </recommendedName>
</protein>
<dbReference type="Proteomes" id="UP000557217">
    <property type="component" value="Unassembled WGS sequence"/>
</dbReference>
<sequence length="117" mass="14009">MIRVRKDAIQKEQIEPYFEAWEKLSKEIFDAHDERNGKKAQSLMEQGIDLFEELIVKTSESQVQQFLLSEEYEAMPLNGMERFQFIKGRPGQYACFVQLDELFKELKKRYARLRVQK</sequence>
<name>A0A840PMD3_URETH</name>
<keyword evidence="3" id="KW-1185">Reference proteome</keyword>
<organism evidence="2 3">
    <name type="scientific">Ureibacillus thermosphaericus</name>
    <dbReference type="NCBI Taxonomy" id="51173"/>
    <lineage>
        <taxon>Bacteria</taxon>
        <taxon>Bacillati</taxon>
        <taxon>Bacillota</taxon>
        <taxon>Bacilli</taxon>
        <taxon>Bacillales</taxon>
        <taxon>Caryophanaceae</taxon>
        <taxon>Ureibacillus</taxon>
    </lineage>
</organism>
<evidence type="ECO:0000313" key="2">
    <source>
        <dbReference type="EMBL" id="MBB5147649.1"/>
    </source>
</evidence>
<dbReference type="RefSeq" id="WP_016836993.1">
    <property type="nucleotide sequence ID" value="NZ_JAAXPW010000001.1"/>
</dbReference>
<evidence type="ECO:0000259" key="1">
    <source>
        <dbReference type="Pfam" id="PF21747"/>
    </source>
</evidence>
<evidence type="ECO:0000313" key="3">
    <source>
        <dbReference type="Proteomes" id="UP000557217"/>
    </source>
</evidence>
<dbReference type="InterPro" id="IPR048427">
    <property type="entry name" value="YpoC"/>
</dbReference>
<reference evidence="2 3" key="1">
    <citation type="submission" date="2020-08" db="EMBL/GenBank/DDBJ databases">
        <title>Genomic Encyclopedia of Type Strains, Phase IV (KMG-IV): sequencing the most valuable type-strain genomes for metagenomic binning, comparative biology and taxonomic classification.</title>
        <authorList>
            <person name="Goeker M."/>
        </authorList>
    </citation>
    <scope>NUCLEOTIDE SEQUENCE [LARGE SCALE GENOMIC DNA]</scope>
    <source>
        <strain evidence="2 3">DSM 10633</strain>
    </source>
</reference>
<feature type="domain" description="YpoC-like" evidence="1">
    <location>
        <begin position="12"/>
        <end position="117"/>
    </location>
</feature>
<accession>A0A840PMD3</accession>